<dbReference type="InterPro" id="IPR005702">
    <property type="entry name" value="Wzc-like_C"/>
</dbReference>
<protein>
    <recommendedName>
        <fullName evidence="5">CpsD/CapB family tyrosine-protein kinase</fullName>
    </recommendedName>
</protein>
<evidence type="ECO:0000256" key="1">
    <source>
        <dbReference type="ARBA" id="ARBA00022741"/>
    </source>
</evidence>
<organism evidence="3 4">
    <name type="scientific">Rubrobacter tropicus</name>
    <dbReference type="NCBI Taxonomy" id="2653851"/>
    <lineage>
        <taxon>Bacteria</taxon>
        <taxon>Bacillati</taxon>
        <taxon>Actinomycetota</taxon>
        <taxon>Rubrobacteria</taxon>
        <taxon>Rubrobacterales</taxon>
        <taxon>Rubrobacteraceae</taxon>
        <taxon>Rubrobacter</taxon>
    </lineage>
</organism>
<dbReference type="AlphaFoldDB" id="A0A6G8Q5H0"/>
<keyword evidence="4" id="KW-1185">Reference proteome</keyword>
<evidence type="ECO:0000256" key="2">
    <source>
        <dbReference type="ARBA" id="ARBA00022840"/>
    </source>
</evidence>
<keyword evidence="2" id="KW-0067">ATP-binding</keyword>
<dbReference type="RefSeq" id="WP_166173390.1">
    <property type="nucleotide sequence ID" value="NZ_CP045119.1"/>
</dbReference>
<reference evidence="3 4" key="1">
    <citation type="submission" date="2019-10" db="EMBL/GenBank/DDBJ databases">
        <title>Rubrobacter sp nov SCSIO 52090 isolated from a deep-sea sediment in the South China Sea.</title>
        <authorList>
            <person name="Chen R.W."/>
        </authorList>
    </citation>
    <scope>NUCLEOTIDE SEQUENCE [LARGE SCALE GENOMIC DNA]</scope>
    <source>
        <strain evidence="3 4">SCSIO 52909</strain>
    </source>
</reference>
<dbReference type="InterPro" id="IPR050445">
    <property type="entry name" value="Bact_polysacc_biosynth/exp"/>
</dbReference>
<dbReference type="PANTHER" id="PTHR32309:SF31">
    <property type="entry name" value="CAPSULAR EXOPOLYSACCHARIDE FAMILY"/>
    <property type="match status" value="1"/>
</dbReference>
<dbReference type="KEGG" id="rub:GBA63_03050"/>
<dbReference type="InterPro" id="IPR027417">
    <property type="entry name" value="P-loop_NTPase"/>
</dbReference>
<dbReference type="EMBL" id="CP045119">
    <property type="protein sequence ID" value="QIN81725.1"/>
    <property type="molecule type" value="Genomic_DNA"/>
</dbReference>
<evidence type="ECO:0000313" key="4">
    <source>
        <dbReference type="Proteomes" id="UP000501452"/>
    </source>
</evidence>
<evidence type="ECO:0000313" key="3">
    <source>
        <dbReference type="EMBL" id="QIN81725.1"/>
    </source>
</evidence>
<accession>A0A6G8Q5H0</accession>
<name>A0A6G8Q5H0_9ACTN</name>
<dbReference type="PANTHER" id="PTHR32309">
    <property type="entry name" value="TYROSINE-PROTEIN KINASE"/>
    <property type="match status" value="1"/>
</dbReference>
<dbReference type="CDD" id="cd05387">
    <property type="entry name" value="BY-kinase"/>
    <property type="match status" value="1"/>
</dbReference>
<dbReference type="SUPFAM" id="SSF52540">
    <property type="entry name" value="P-loop containing nucleoside triphosphate hydrolases"/>
    <property type="match status" value="1"/>
</dbReference>
<sequence>MSLEAVSGSVVRSLLDPGSPVRPHYEDLAARLLSLEEIHSVVVTSSEPGAGRTSVCVGLAGAVAGMGRRAAVVDCNLEDPQLHRVLGEPNFVGLTSGLEGDKPLEQYGHEVAPGLLVVPTGLLPPDPASRLEHERLVETVRSLEGGRDLVLIDGPVAGGVLSSPNLSGGFDGVLLVVHASRTPKSLARETTDDLLEAGTNLLGVVLNGC</sequence>
<dbReference type="Gene3D" id="3.40.50.300">
    <property type="entry name" value="P-loop containing nucleotide triphosphate hydrolases"/>
    <property type="match status" value="1"/>
</dbReference>
<dbReference type="Proteomes" id="UP000501452">
    <property type="component" value="Chromosome"/>
</dbReference>
<gene>
    <name evidence="3" type="ORF">GBA63_03050</name>
</gene>
<keyword evidence="1" id="KW-0547">Nucleotide-binding</keyword>
<evidence type="ECO:0008006" key="5">
    <source>
        <dbReference type="Google" id="ProtNLM"/>
    </source>
</evidence>
<proteinExistence type="predicted"/>